<proteinExistence type="predicted"/>
<comment type="caution">
    <text evidence="1">The sequence shown here is derived from an EMBL/GenBank/DDBJ whole genome shotgun (WGS) entry which is preliminary data.</text>
</comment>
<sequence>MSFPDPKTYVPATAPCKRGPSLNVRIPQEIRFDAEFKRTIDIPNLSLDDLVEEVSKQPLPQYAAYSRELAQVSGFAMEHSGDHGKMDYLHWEMCHGSRPAGPWDLCPCENVIFELPDLDEEPLTIEELEQRMYGPQEMFDASSNYGPVTAEISSALLEDFFSPYPDLPEGFAEDDTSVAANTRNSAALDTNVHLQFPTLRIPTSNEALNPAAPSFQMTDISNILRSPVQFEQPEQQHNAGQ</sequence>
<dbReference type="OrthoDB" id="4850802at2759"/>
<protein>
    <submittedName>
        <fullName evidence="1">Uncharacterized protein</fullName>
    </submittedName>
</protein>
<keyword evidence="2" id="KW-1185">Reference proteome</keyword>
<evidence type="ECO:0000313" key="1">
    <source>
        <dbReference type="EMBL" id="KAF9880313.1"/>
    </source>
</evidence>
<gene>
    <name evidence="1" type="ORF">CkaCkLH20_02267</name>
</gene>
<reference evidence="1" key="2">
    <citation type="submission" date="2020-11" db="EMBL/GenBank/DDBJ databases">
        <title>Whole genome sequencing of Colletotrichum sp.</title>
        <authorList>
            <person name="Li H."/>
        </authorList>
    </citation>
    <scope>NUCLEOTIDE SEQUENCE</scope>
    <source>
        <strain evidence="1">CkLH20</strain>
    </source>
</reference>
<reference evidence="1" key="1">
    <citation type="submission" date="2020-03" db="EMBL/GenBank/DDBJ databases">
        <authorList>
            <person name="He L."/>
        </authorList>
    </citation>
    <scope>NUCLEOTIDE SEQUENCE</scope>
    <source>
        <strain evidence="1">CkLH20</strain>
    </source>
</reference>
<organism evidence="1 2">
    <name type="scientific">Colletotrichum karsti</name>
    <dbReference type="NCBI Taxonomy" id="1095194"/>
    <lineage>
        <taxon>Eukaryota</taxon>
        <taxon>Fungi</taxon>
        <taxon>Dikarya</taxon>
        <taxon>Ascomycota</taxon>
        <taxon>Pezizomycotina</taxon>
        <taxon>Sordariomycetes</taxon>
        <taxon>Hypocreomycetidae</taxon>
        <taxon>Glomerellales</taxon>
        <taxon>Glomerellaceae</taxon>
        <taxon>Colletotrichum</taxon>
        <taxon>Colletotrichum boninense species complex</taxon>
    </lineage>
</organism>
<evidence type="ECO:0000313" key="2">
    <source>
        <dbReference type="Proteomes" id="UP000781932"/>
    </source>
</evidence>
<name>A0A9P6IAV9_9PEZI</name>
<dbReference type="RefSeq" id="XP_038749774.1">
    <property type="nucleotide sequence ID" value="XM_038884986.1"/>
</dbReference>
<dbReference type="Proteomes" id="UP000781932">
    <property type="component" value="Unassembled WGS sequence"/>
</dbReference>
<dbReference type="AlphaFoldDB" id="A0A9P6IAV9"/>
<accession>A0A9P6IAV9</accession>
<dbReference type="EMBL" id="JAATWM020000005">
    <property type="protein sequence ID" value="KAF9880313.1"/>
    <property type="molecule type" value="Genomic_DNA"/>
</dbReference>
<dbReference type="GeneID" id="62158060"/>